<reference evidence="1" key="1">
    <citation type="journal article" date="2018" name="Antonie Van Leeuwenhoek">
        <title>Proteinivorax hydrogeniformans sp. nov., an anaerobic, haloalkaliphilic bacterium fermenting proteinaceous compounds with high hydrogen production.</title>
        <authorList>
            <person name="Boltyanskaya Y."/>
            <person name="Detkova E."/>
            <person name="Pimenov N."/>
            <person name="Kevbrin V."/>
        </authorList>
    </citation>
    <scope>NUCLEOTIDE SEQUENCE</scope>
    <source>
        <strain evidence="1">Z-710</strain>
    </source>
</reference>
<dbReference type="InterPro" id="IPR012675">
    <property type="entry name" value="Beta-grasp_dom_sf"/>
</dbReference>
<gene>
    <name evidence="1" type="ORF">PRVXH_000719</name>
</gene>
<dbReference type="InterPro" id="IPR016155">
    <property type="entry name" value="Mopterin_synth/thiamin_S_b"/>
</dbReference>
<dbReference type="SUPFAM" id="SSF54285">
    <property type="entry name" value="MoaD/ThiS"/>
    <property type="match status" value="1"/>
</dbReference>
<sequence>MKIEVRLFATLREGRWKKNTMTFSNGSVTPTVIAEELKIDKSDIAILLVNGRDGTLDTELSNGDVVSIFPPVGGG</sequence>
<dbReference type="InterPro" id="IPR003749">
    <property type="entry name" value="ThiS/MoaD-like"/>
</dbReference>
<dbReference type="Gene3D" id="3.10.20.30">
    <property type="match status" value="1"/>
</dbReference>
<protein>
    <submittedName>
        <fullName evidence="1">MoaD/ThiS family protein</fullName>
    </submittedName>
</protein>
<organism evidence="1">
    <name type="scientific">Proteinivorax hydrogeniformans</name>
    <dbReference type="NCBI Taxonomy" id="1826727"/>
    <lineage>
        <taxon>Bacteria</taxon>
        <taxon>Bacillati</taxon>
        <taxon>Bacillota</taxon>
        <taxon>Clostridia</taxon>
        <taxon>Eubacteriales</taxon>
        <taxon>Proteinivoracaceae</taxon>
        <taxon>Proteinivorax</taxon>
    </lineage>
</organism>
<dbReference type="EMBL" id="CP159485">
    <property type="protein sequence ID" value="XCI29400.1"/>
    <property type="molecule type" value="Genomic_DNA"/>
</dbReference>
<reference evidence="1" key="2">
    <citation type="submission" date="2024-06" db="EMBL/GenBank/DDBJ databases">
        <authorList>
            <person name="Petrova K.O."/>
            <person name="Toshchakov S.V."/>
            <person name="Boltjanskaja Y.V."/>
            <person name="Kevbrin V.V."/>
        </authorList>
    </citation>
    <scope>NUCLEOTIDE SEQUENCE</scope>
    <source>
        <strain evidence="1">Z-710</strain>
    </source>
</reference>
<dbReference type="Pfam" id="PF02597">
    <property type="entry name" value="ThiS"/>
    <property type="match status" value="1"/>
</dbReference>
<proteinExistence type="predicted"/>
<dbReference type="AlphaFoldDB" id="A0AAU8HVK0"/>
<evidence type="ECO:0000313" key="1">
    <source>
        <dbReference type="EMBL" id="XCI29400.1"/>
    </source>
</evidence>
<accession>A0AAU8HVK0</accession>
<name>A0AAU8HVK0_9FIRM</name>
<dbReference type="RefSeq" id="WP_353893948.1">
    <property type="nucleotide sequence ID" value="NZ_CP159485.1"/>
</dbReference>